<reference evidence="1 2" key="1">
    <citation type="submission" date="2018-09" db="EMBL/GenBank/DDBJ databases">
        <title>A high-quality reference genome of wild soybean provides a powerful tool to mine soybean genomes.</title>
        <authorList>
            <person name="Xie M."/>
            <person name="Chung C.Y.L."/>
            <person name="Li M.-W."/>
            <person name="Wong F.-L."/>
            <person name="Chan T.-F."/>
            <person name="Lam H.-M."/>
        </authorList>
    </citation>
    <scope>NUCLEOTIDE SEQUENCE [LARGE SCALE GENOMIC DNA]</scope>
    <source>
        <strain evidence="2">cv. W05</strain>
        <tissue evidence="1">Hypocotyl of etiolated seedlings</tissue>
    </source>
</reference>
<dbReference type="AlphaFoldDB" id="A0A445ITC8"/>
<comment type="caution">
    <text evidence="1">The sequence shown here is derived from an EMBL/GenBank/DDBJ whole genome shotgun (WGS) entry which is preliminary data.</text>
</comment>
<sequence length="81" mass="8898">MGMGGLGRNIHKQNMLFLPYTSHTTVFPLFLPLPLLSAAFPHLNLPSHLIIVMINMGACKSHRRHTAIGCSHKIPTSAVQI</sequence>
<dbReference type="Proteomes" id="UP000289340">
    <property type="component" value="Chromosome 10"/>
</dbReference>
<gene>
    <name evidence="1" type="ORF">D0Y65_028253</name>
</gene>
<evidence type="ECO:0000313" key="1">
    <source>
        <dbReference type="EMBL" id="RZB89312.1"/>
    </source>
</evidence>
<keyword evidence="2" id="KW-1185">Reference proteome</keyword>
<proteinExistence type="predicted"/>
<protein>
    <submittedName>
        <fullName evidence="1">Uncharacterized protein</fullName>
    </submittedName>
</protein>
<evidence type="ECO:0000313" key="2">
    <source>
        <dbReference type="Proteomes" id="UP000289340"/>
    </source>
</evidence>
<organism evidence="1 2">
    <name type="scientific">Glycine soja</name>
    <name type="common">Wild soybean</name>
    <dbReference type="NCBI Taxonomy" id="3848"/>
    <lineage>
        <taxon>Eukaryota</taxon>
        <taxon>Viridiplantae</taxon>
        <taxon>Streptophyta</taxon>
        <taxon>Embryophyta</taxon>
        <taxon>Tracheophyta</taxon>
        <taxon>Spermatophyta</taxon>
        <taxon>Magnoliopsida</taxon>
        <taxon>eudicotyledons</taxon>
        <taxon>Gunneridae</taxon>
        <taxon>Pentapetalae</taxon>
        <taxon>rosids</taxon>
        <taxon>fabids</taxon>
        <taxon>Fabales</taxon>
        <taxon>Fabaceae</taxon>
        <taxon>Papilionoideae</taxon>
        <taxon>50 kb inversion clade</taxon>
        <taxon>NPAAA clade</taxon>
        <taxon>indigoferoid/millettioid clade</taxon>
        <taxon>Phaseoleae</taxon>
        <taxon>Glycine</taxon>
        <taxon>Glycine subgen. Soja</taxon>
    </lineage>
</organism>
<dbReference type="EMBL" id="QZWG01000010">
    <property type="protein sequence ID" value="RZB89312.1"/>
    <property type="molecule type" value="Genomic_DNA"/>
</dbReference>
<name>A0A445ITC8_GLYSO</name>
<accession>A0A445ITC8</accession>